<gene>
    <name evidence="1" type="ORF">F5876DRAFT_63228</name>
</gene>
<keyword evidence="2" id="KW-1185">Reference proteome</keyword>
<evidence type="ECO:0000313" key="2">
    <source>
        <dbReference type="Proteomes" id="UP001163835"/>
    </source>
</evidence>
<proteinExistence type="predicted"/>
<dbReference type="EMBL" id="MU794996">
    <property type="protein sequence ID" value="KAJ3813323.1"/>
    <property type="molecule type" value="Genomic_DNA"/>
</dbReference>
<sequence>MIKLSTHEVRILYDACRKWFTIVSIMVGPALFIINAPFGRFALNGMSILLLDGRKSWIAMEIVSPLMFILSFLKSPLSWEEPVSFQPCIAQYILAAAYLVHYSNRAIISPLRTPSRSQSHIIVPIAGVLFNVLNGSLIGTYLSSPAAFAYLSHVRPSFYVGLSLWAIGFAGNIIHDEILLNIRRKAKTKPDGKATRISNRFAETKKTSEHYAIPYGLLYKYVSYPNYLCEWVEWFGFAFAASPFPINDLVLGHAVKILPSPSTLLALVYAPPSLFAPRLTPPWIFLLNELVLMLPRAYKGHLWYKERFGDSYPKERKVVVPFVW</sequence>
<protein>
    <submittedName>
        <fullName evidence="1">Uncharacterized protein</fullName>
    </submittedName>
</protein>
<organism evidence="1 2">
    <name type="scientific">Lentinula aff. lateritia</name>
    <dbReference type="NCBI Taxonomy" id="2804960"/>
    <lineage>
        <taxon>Eukaryota</taxon>
        <taxon>Fungi</taxon>
        <taxon>Dikarya</taxon>
        <taxon>Basidiomycota</taxon>
        <taxon>Agaricomycotina</taxon>
        <taxon>Agaricomycetes</taxon>
        <taxon>Agaricomycetidae</taxon>
        <taxon>Agaricales</taxon>
        <taxon>Marasmiineae</taxon>
        <taxon>Omphalotaceae</taxon>
        <taxon>Lentinula</taxon>
    </lineage>
</organism>
<accession>A0ACC1U8K7</accession>
<dbReference type="Proteomes" id="UP001163835">
    <property type="component" value="Unassembled WGS sequence"/>
</dbReference>
<reference evidence="1" key="1">
    <citation type="submission" date="2022-09" db="EMBL/GenBank/DDBJ databases">
        <title>A Global Phylogenomic Analysis of the Shiitake Genus Lentinula.</title>
        <authorList>
            <consortium name="DOE Joint Genome Institute"/>
            <person name="Sierra-Patev S."/>
            <person name="Min B."/>
            <person name="Naranjo-Ortiz M."/>
            <person name="Looney B."/>
            <person name="Konkel Z."/>
            <person name="Slot J.C."/>
            <person name="Sakamoto Y."/>
            <person name="Steenwyk J.L."/>
            <person name="Rokas A."/>
            <person name="Carro J."/>
            <person name="Camarero S."/>
            <person name="Ferreira P."/>
            <person name="Molpeceres G."/>
            <person name="Ruiz-Duenas F.J."/>
            <person name="Serrano A."/>
            <person name="Henrissat B."/>
            <person name="Drula E."/>
            <person name="Hughes K.W."/>
            <person name="Mata J.L."/>
            <person name="Ishikawa N.K."/>
            <person name="Vargas-Isla R."/>
            <person name="Ushijima S."/>
            <person name="Smith C.A."/>
            <person name="Ahrendt S."/>
            <person name="Andreopoulos W."/>
            <person name="He G."/>
            <person name="Labutti K."/>
            <person name="Lipzen A."/>
            <person name="Ng V."/>
            <person name="Riley R."/>
            <person name="Sandor L."/>
            <person name="Barry K."/>
            <person name="Martinez A.T."/>
            <person name="Xiao Y."/>
            <person name="Gibbons J.G."/>
            <person name="Terashima K."/>
            <person name="Grigoriev I.V."/>
            <person name="Hibbett D.S."/>
        </authorList>
    </citation>
    <scope>NUCLEOTIDE SEQUENCE</scope>
    <source>
        <strain evidence="1">TMI1499</strain>
    </source>
</reference>
<name>A0ACC1U8K7_9AGAR</name>
<comment type="caution">
    <text evidence="1">The sequence shown here is derived from an EMBL/GenBank/DDBJ whole genome shotgun (WGS) entry which is preliminary data.</text>
</comment>
<evidence type="ECO:0000313" key="1">
    <source>
        <dbReference type="EMBL" id="KAJ3813323.1"/>
    </source>
</evidence>